<evidence type="ECO:0000313" key="2">
    <source>
        <dbReference type="Proteomes" id="UP000298652"/>
    </source>
</evidence>
<reference evidence="1" key="1">
    <citation type="submission" date="2019-03" db="EMBL/GenBank/DDBJ databases">
        <title>WGS assembly of Setaria viridis.</title>
        <authorList>
            <person name="Huang P."/>
            <person name="Jenkins J."/>
            <person name="Grimwood J."/>
            <person name="Barry K."/>
            <person name="Healey A."/>
            <person name="Mamidi S."/>
            <person name="Sreedasyam A."/>
            <person name="Shu S."/>
            <person name="Feldman M."/>
            <person name="Wu J."/>
            <person name="Yu Y."/>
            <person name="Chen C."/>
            <person name="Johnson J."/>
            <person name="Rokhsar D."/>
            <person name="Baxter I."/>
            <person name="Schmutz J."/>
            <person name="Brutnell T."/>
            <person name="Kellogg E."/>
        </authorList>
    </citation>
    <scope>NUCLEOTIDE SEQUENCE [LARGE SCALE GENOMIC DNA]</scope>
</reference>
<dbReference type="Gramene" id="TKW41015">
    <property type="protein sequence ID" value="TKW41015"/>
    <property type="gene ID" value="SEVIR_1G285800v2"/>
</dbReference>
<dbReference type="EMBL" id="CM016552">
    <property type="protein sequence ID" value="TKW41015.1"/>
    <property type="molecule type" value="Genomic_DNA"/>
</dbReference>
<gene>
    <name evidence="1" type="ORF">SEVIR_1G285800v2</name>
</gene>
<evidence type="ECO:0000313" key="1">
    <source>
        <dbReference type="EMBL" id="TKW41015.1"/>
    </source>
</evidence>
<accession>A0A4U6WFP7</accession>
<proteinExistence type="predicted"/>
<name>A0A4U6WFP7_SETVI</name>
<dbReference type="AlphaFoldDB" id="A0A4U6WFP7"/>
<dbReference type="Proteomes" id="UP000298652">
    <property type="component" value="Chromosome 1"/>
</dbReference>
<sequence length="106" mass="12258">MGNQTLKDKYPHLYNIVWKKLVTVAYVFSTTPLNISFRRFLAGVKLIDWYNLVATILNFNLPGEAIVPHLAPLLRRYSSVDGAIKFYTGWCFHLFHHSPSRLPPLK</sequence>
<keyword evidence="2" id="KW-1185">Reference proteome</keyword>
<organism evidence="1 2">
    <name type="scientific">Setaria viridis</name>
    <name type="common">Green bristlegrass</name>
    <name type="synonym">Setaria italica subsp. viridis</name>
    <dbReference type="NCBI Taxonomy" id="4556"/>
    <lineage>
        <taxon>Eukaryota</taxon>
        <taxon>Viridiplantae</taxon>
        <taxon>Streptophyta</taxon>
        <taxon>Embryophyta</taxon>
        <taxon>Tracheophyta</taxon>
        <taxon>Spermatophyta</taxon>
        <taxon>Magnoliopsida</taxon>
        <taxon>Liliopsida</taxon>
        <taxon>Poales</taxon>
        <taxon>Poaceae</taxon>
        <taxon>PACMAD clade</taxon>
        <taxon>Panicoideae</taxon>
        <taxon>Panicodae</taxon>
        <taxon>Paniceae</taxon>
        <taxon>Cenchrinae</taxon>
        <taxon>Setaria</taxon>
    </lineage>
</organism>
<protein>
    <submittedName>
        <fullName evidence="1">Uncharacterized protein</fullName>
    </submittedName>
</protein>